<evidence type="ECO:0000313" key="1">
    <source>
        <dbReference type="EMBL" id="CAB1433038.1"/>
    </source>
</evidence>
<dbReference type="EMBL" id="CADEAL010001511">
    <property type="protein sequence ID" value="CAB1433038.1"/>
    <property type="molecule type" value="Genomic_DNA"/>
</dbReference>
<comment type="caution">
    <text evidence="1">The sequence shown here is derived from an EMBL/GenBank/DDBJ whole genome shotgun (WGS) entry which is preliminary data.</text>
</comment>
<protein>
    <submittedName>
        <fullName evidence="1">Uncharacterized protein</fullName>
    </submittedName>
</protein>
<name>A0A9N7YPF8_PLEPL</name>
<dbReference type="AlphaFoldDB" id="A0A9N7YPF8"/>
<evidence type="ECO:0000313" key="2">
    <source>
        <dbReference type="Proteomes" id="UP001153269"/>
    </source>
</evidence>
<sequence length="108" mass="11779">MRTRIRTRGGDAGAAEYIRASKMPLIGHSCTLLPALSSTSPPLIAPQRAFDPPQLRLTCRPHSGFPTARLGTSVGSLSVRFGRGGFPQQKFVKEECRCAQDAPRRTEQ</sequence>
<proteinExistence type="predicted"/>
<gene>
    <name evidence="1" type="ORF">PLEPLA_LOCUS21126</name>
</gene>
<organism evidence="1 2">
    <name type="scientific">Pleuronectes platessa</name>
    <name type="common">European plaice</name>
    <dbReference type="NCBI Taxonomy" id="8262"/>
    <lineage>
        <taxon>Eukaryota</taxon>
        <taxon>Metazoa</taxon>
        <taxon>Chordata</taxon>
        <taxon>Craniata</taxon>
        <taxon>Vertebrata</taxon>
        <taxon>Euteleostomi</taxon>
        <taxon>Actinopterygii</taxon>
        <taxon>Neopterygii</taxon>
        <taxon>Teleostei</taxon>
        <taxon>Neoteleostei</taxon>
        <taxon>Acanthomorphata</taxon>
        <taxon>Carangaria</taxon>
        <taxon>Pleuronectiformes</taxon>
        <taxon>Pleuronectoidei</taxon>
        <taxon>Pleuronectidae</taxon>
        <taxon>Pleuronectes</taxon>
    </lineage>
</organism>
<keyword evidence="2" id="KW-1185">Reference proteome</keyword>
<dbReference type="Proteomes" id="UP001153269">
    <property type="component" value="Unassembled WGS sequence"/>
</dbReference>
<reference evidence="1" key="1">
    <citation type="submission" date="2020-03" db="EMBL/GenBank/DDBJ databases">
        <authorList>
            <person name="Weist P."/>
        </authorList>
    </citation>
    <scope>NUCLEOTIDE SEQUENCE</scope>
</reference>
<accession>A0A9N7YPF8</accession>